<dbReference type="PROSITE" id="PS50830">
    <property type="entry name" value="TNASE_3"/>
    <property type="match status" value="1"/>
</dbReference>
<feature type="domain" description="TNase-like" evidence="4">
    <location>
        <begin position="84"/>
        <end position="235"/>
    </location>
</feature>
<keyword evidence="6" id="KW-1185">Reference proteome</keyword>
<proteinExistence type="predicted"/>
<accession>A0ABD3N1L5</accession>
<sequence length="293" mass="32511">MGICLSTAGVCISTADDVVNDFLDRQSLFYEESKRAREHLQKKNAAANNDDYNAIHVNSILQSGLTPIYPTLPDAARKHGCRNVYDGDTLTLEDDARVRLMGIDTPELKERQPFALEAKEYTKKYCYGKDVWLTFGEIGGSENEKNKDHYGRLLAFIWVPLGDDSGSRGGTNGGKSPPRQSTSNPSQWLCINEGLVASGLAHAYSPSNSKKVHNHDKLLGLQRLARVHKRGQWETFKDYNVIVTPNGSAFHKCKNGKSTTSDCKHLSRSKNLSILSASDVYDKGMHPCRNCFG</sequence>
<dbReference type="AlphaFoldDB" id="A0ABD3N1L5"/>
<dbReference type="SUPFAM" id="SSF50199">
    <property type="entry name" value="Staphylococcal nuclease"/>
    <property type="match status" value="1"/>
</dbReference>
<gene>
    <name evidence="5" type="ORF">ACHAW5_000648</name>
</gene>
<name>A0ABD3N1L5_9STRA</name>
<dbReference type="PANTHER" id="PTHR12302">
    <property type="entry name" value="EBNA2 BINDING PROTEIN P100"/>
    <property type="match status" value="1"/>
</dbReference>
<dbReference type="InterPro" id="IPR016071">
    <property type="entry name" value="Staphylococal_nuclease_OB-fold"/>
</dbReference>
<evidence type="ECO:0000313" key="5">
    <source>
        <dbReference type="EMBL" id="KAL3769178.1"/>
    </source>
</evidence>
<evidence type="ECO:0000256" key="1">
    <source>
        <dbReference type="ARBA" id="ARBA00022722"/>
    </source>
</evidence>
<reference evidence="5 6" key="1">
    <citation type="submission" date="2024-10" db="EMBL/GenBank/DDBJ databases">
        <title>Updated reference genomes for cyclostephanoid diatoms.</title>
        <authorList>
            <person name="Roberts W.R."/>
            <person name="Alverson A.J."/>
        </authorList>
    </citation>
    <scope>NUCLEOTIDE SEQUENCE [LARGE SCALE GENOMIC DNA]</scope>
    <source>
        <strain evidence="5 6">AJA276-08</strain>
    </source>
</reference>
<evidence type="ECO:0000313" key="6">
    <source>
        <dbReference type="Proteomes" id="UP001530315"/>
    </source>
</evidence>
<dbReference type="SMART" id="SM00318">
    <property type="entry name" value="SNc"/>
    <property type="match status" value="1"/>
</dbReference>
<protein>
    <recommendedName>
        <fullName evidence="4">TNase-like domain-containing protein</fullName>
    </recommendedName>
</protein>
<dbReference type="GO" id="GO:0016787">
    <property type="term" value="F:hydrolase activity"/>
    <property type="evidence" value="ECO:0007669"/>
    <property type="project" value="UniProtKB-KW"/>
</dbReference>
<organism evidence="5 6">
    <name type="scientific">Stephanodiscus triporus</name>
    <dbReference type="NCBI Taxonomy" id="2934178"/>
    <lineage>
        <taxon>Eukaryota</taxon>
        <taxon>Sar</taxon>
        <taxon>Stramenopiles</taxon>
        <taxon>Ochrophyta</taxon>
        <taxon>Bacillariophyta</taxon>
        <taxon>Coscinodiscophyceae</taxon>
        <taxon>Thalassiosirophycidae</taxon>
        <taxon>Stephanodiscales</taxon>
        <taxon>Stephanodiscaceae</taxon>
        <taxon>Stephanodiscus</taxon>
    </lineage>
</organism>
<keyword evidence="2" id="KW-0255">Endonuclease</keyword>
<comment type="caution">
    <text evidence="5">The sequence shown here is derived from an EMBL/GenBank/DDBJ whole genome shotgun (WGS) entry which is preliminary data.</text>
</comment>
<evidence type="ECO:0000259" key="4">
    <source>
        <dbReference type="PROSITE" id="PS50830"/>
    </source>
</evidence>
<keyword evidence="3" id="KW-0378">Hydrolase</keyword>
<dbReference type="GO" id="GO:0004519">
    <property type="term" value="F:endonuclease activity"/>
    <property type="evidence" value="ECO:0007669"/>
    <property type="project" value="UniProtKB-KW"/>
</dbReference>
<dbReference type="Pfam" id="PF00565">
    <property type="entry name" value="SNase"/>
    <property type="match status" value="1"/>
</dbReference>
<dbReference type="Proteomes" id="UP001530315">
    <property type="component" value="Unassembled WGS sequence"/>
</dbReference>
<dbReference type="InterPro" id="IPR035437">
    <property type="entry name" value="SNase_OB-fold_sf"/>
</dbReference>
<dbReference type="PANTHER" id="PTHR12302:SF3">
    <property type="entry name" value="SERINE_THREONINE-PROTEIN KINASE 31"/>
    <property type="match status" value="1"/>
</dbReference>
<dbReference type="EMBL" id="JALLAZ020001662">
    <property type="protein sequence ID" value="KAL3769178.1"/>
    <property type="molecule type" value="Genomic_DNA"/>
</dbReference>
<keyword evidence="1" id="KW-0540">Nuclease</keyword>
<evidence type="ECO:0000256" key="3">
    <source>
        <dbReference type="ARBA" id="ARBA00022801"/>
    </source>
</evidence>
<evidence type="ECO:0000256" key="2">
    <source>
        <dbReference type="ARBA" id="ARBA00022759"/>
    </source>
</evidence>
<dbReference type="Gene3D" id="2.40.50.90">
    <property type="match status" value="1"/>
</dbReference>